<gene>
    <name evidence="3" type="ORF">ALC53_03837</name>
</gene>
<organism evidence="3 4">
    <name type="scientific">Atta colombica</name>
    <dbReference type="NCBI Taxonomy" id="520822"/>
    <lineage>
        <taxon>Eukaryota</taxon>
        <taxon>Metazoa</taxon>
        <taxon>Ecdysozoa</taxon>
        <taxon>Arthropoda</taxon>
        <taxon>Hexapoda</taxon>
        <taxon>Insecta</taxon>
        <taxon>Pterygota</taxon>
        <taxon>Neoptera</taxon>
        <taxon>Endopterygota</taxon>
        <taxon>Hymenoptera</taxon>
        <taxon>Apocrita</taxon>
        <taxon>Aculeata</taxon>
        <taxon>Formicoidea</taxon>
        <taxon>Formicidae</taxon>
        <taxon>Myrmicinae</taxon>
        <taxon>Atta</taxon>
    </lineage>
</organism>
<evidence type="ECO:0000313" key="3">
    <source>
        <dbReference type="EMBL" id="KYM86687.1"/>
    </source>
</evidence>
<proteinExistence type="predicted"/>
<protein>
    <submittedName>
        <fullName evidence="3">Uncharacterized protein</fullName>
    </submittedName>
</protein>
<evidence type="ECO:0000256" key="1">
    <source>
        <dbReference type="SAM" id="Coils"/>
    </source>
</evidence>
<sequence length="148" mass="16553">MASAGESGGSRRAVGPVGTERDGERKREQGMARGDRGESRRCGGSGWCRRTVRVECERERVGIAREEVEEDEEEAASEQRRCQCARGRRVGPGVGVTSRRNRTANIRPHRRLHRVLISDPFFDVASGECAASGMTARRCFKRRESLYD</sequence>
<dbReference type="AlphaFoldDB" id="A0A195BLR8"/>
<feature type="coiled-coil region" evidence="1">
    <location>
        <begin position="54"/>
        <end position="88"/>
    </location>
</feature>
<evidence type="ECO:0000256" key="2">
    <source>
        <dbReference type="SAM" id="MobiDB-lite"/>
    </source>
</evidence>
<keyword evidence="1" id="KW-0175">Coiled coil</keyword>
<evidence type="ECO:0000313" key="4">
    <source>
        <dbReference type="Proteomes" id="UP000078540"/>
    </source>
</evidence>
<reference evidence="3 4" key="1">
    <citation type="submission" date="2015-09" db="EMBL/GenBank/DDBJ databases">
        <title>Atta colombica WGS genome.</title>
        <authorList>
            <person name="Nygaard S."/>
            <person name="Hu H."/>
            <person name="Boomsma J."/>
            <person name="Zhang G."/>
        </authorList>
    </citation>
    <scope>NUCLEOTIDE SEQUENCE [LARGE SCALE GENOMIC DNA]</scope>
    <source>
        <strain evidence="3">Treedump-2</strain>
        <tissue evidence="3">Whole body</tissue>
    </source>
</reference>
<dbReference type="Proteomes" id="UP000078540">
    <property type="component" value="Unassembled WGS sequence"/>
</dbReference>
<feature type="region of interest" description="Disordered" evidence="2">
    <location>
        <begin position="1"/>
        <end position="44"/>
    </location>
</feature>
<accession>A0A195BLR8</accession>
<name>A0A195BLR8_9HYME</name>
<feature type="compositionally biased region" description="Basic and acidic residues" evidence="2">
    <location>
        <begin position="19"/>
        <end position="41"/>
    </location>
</feature>
<dbReference type="EMBL" id="KQ976439">
    <property type="protein sequence ID" value="KYM86687.1"/>
    <property type="molecule type" value="Genomic_DNA"/>
</dbReference>
<keyword evidence="4" id="KW-1185">Reference proteome</keyword>